<organism evidence="1 2">
    <name type="scientific">Algoriphagus limi</name>
    <dbReference type="NCBI Taxonomy" id="2975273"/>
    <lineage>
        <taxon>Bacteria</taxon>
        <taxon>Pseudomonadati</taxon>
        <taxon>Bacteroidota</taxon>
        <taxon>Cytophagia</taxon>
        <taxon>Cytophagales</taxon>
        <taxon>Cyclobacteriaceae</taxon>
        <taxon>Algoriphagus</taxon>
    </lineage>
</organism>
<dbReference type="PROSITE" id="PS51257">
    <property type="entry name" value="PROKAR_LIPOPROTEIN"/>
    <property type="match status" value="1"/>
</dbReference>
<dbReference type="RefSeq" id="WP_259413420.1">
    <property type="nucleotide sequence ID" value="NZ_JANWGH010000001.1"/>
</dbReference>
<name>A0ABT2G4P3_9BACT</name>
<comment type="caution">
    <text evidence="1">The sequence shown here is derived from an EMBL/GenBank/DDBJ whole genome shotgun (WGS) entry which is preliminary data.</text>
</comment>
<evidence type="ECO:0000313" key="1">
    <source>
        <dbReference type="EMBL" id="MCS5489743.1"/>
    </source>
</evidence>
<sequence>MRLTHFVLSAFLLSVLLTSCGPNTRESIDEEQFGAYWYQGKAEINVFDLKQSRYGEEREGKSVMIFVTEDFSRRKQVKLDKPESAGGDARKVLKLNMTRDFVTGIYPYHTMLSVFTPVQDEVPSFKITHLVSEWCGQTFAQLNWKNAAYQVKLYSYFESEGDQELKVDAPSEDEIFNLIRLSPELVPQGDVRLIPSLTFQRFAHIPFKAYRAKISLEELGQQTNQFVIEYPELNRTVKIQFIKTFPFEIVSWEEIRISPSGREERSIATRNEKMQIDYWTKNGVEDEWLRKQLGL</sequence>
<dbReference type="EMBL" id="JANWGH010000001">
    <property type="protein sequence ID" value="MCS5489743.1"/>
    <property type="molecule type" value="Genomic_DNA"/>
</dbReference>
<evidence type="ECO:0000313" key="2">
    <source>
        <dbReference type="Proteomes" id="UP001206788"/>
    </source>
</evidence>
<reference evidence="1 2" key="1">
    <citation type="submission" date="2022-08" db="EMBL/GenBank/DDBJ databases">
        <title>Algoriphagus sp. CAU 1643 isolated from mud.</title>
        <authorList>
            <person name="Kim W."/>
        </authorList>
    </citation>
    <scope>NUCLEOTIDE SEQUENCE [LARGE SCALE GENOMIC DNA]</scope>
    <source>
        <strain evidence="1 2">CAU 1643</strain>
    </source>
</reference>
<protein>
    <recommendedName>
        <fullName evidence="3">Septum formation inhibitor Maf</fullName>
    </recommendedName>
</protein>
<proteinExistence type="predicted"/>
<accession>A0ABT2G4P3</accession>
<dbReference type="Proteomes" id="UP001206788">
    <property type="component" value="Unassembled WGS sequence"/>
</dbReference>
<evidence type="ECO:0008006" key="3">
    <source>
        <dbReference type="Google" id="ProtNLM"/>
    </source>
</evidence>
<gene>
    <name evidence="1" type="ORF">NY014_04840</name>
</gene>
<keyword evidence="2" id="KW-1185">Reference proteome</keyword>